<dbReference type="EMBL" id="JAOTIF010000019">
    <property type="protein sequence ID" value="MCU7551223.1"/>
    <property type="molecule type" value="Genomic_DNA"/>
</dbReference>
<reference evidence="1" key="2">
    <citation type="submission" date="2023-04" db="EMBL/GenBank/DDBJ databases">
        <title>Paracnuella aquatica gen. nov., sp. nov., a member of the family Chitinophagaceae isolated from a hot spring.</title>
        <authorList>
            <person name="Wang C."/>
        </authorList>
    </citation>
    <scope>NUCLEOTIDE SEQUENCE</scope>
    <source>
        <strain evidence="1">LB-8</strain>
    </source>
</reference>
<dbReference type="Proteomes" id="UP001155483">
    <property type="component" value="Unassembled WGS sequence"/>
</dbReference>
<comment type="caution">
    <text evidence="1">The sequence shown here is derived from an EMBL/GenBank/DDBJ whole genome shotgun (WGS) entry which is preliminary data.</text>
</comment>
<sequence length="199" mass="22929">MAENSIETLEIYIDYDRLKAHDVATLLSNLSFVSTKIAEDYFSRFDDYQGEDLPTLDIEAVNTGGSIKFIFVEGWKLKITNSEDADIVVGIPKKLGIPILIGYLFLYMANSYQDFKNTQLDNRLKEIEIQLKEVELSRALSFNNETEKQDTFRLASYYIDHKIPEIKPVLIDTIKSVLRNPDFTSFRVNDTEIKNSNRP</sequence>
<evidence type="ECO:0000313" key="2">
    <source>
        <dbReference type="Proteomes" id="UP001155483"/>
    </source>
</evidence>
<name>A0A9X2Y127_9BACT</name>
<accession>A0A9X2Y127</accession>
<reference evidence="1" key="1">
    <citation type="submission" date="2022-09" db="EMBL/GenBank/DDBJ databases">
        <authorList>
            <person name="Yuan C."/>
            <person name="Ke Z."/>
        </authorList>
    </citation>
    <scope>NUCLEOTIDE SEQUENCE</scope>
    <source>
        <strain evidence="1">LB-8</strain>
    </source>
</reference>
<proteinExistence type="predicted"/>
<gene>
    <name evidence="1" type="ORF">OCK74_19030</name>
</gene>
<organism evidence="1 2">
    <name type="scientific">Paraflavisolibacter caeni</name>
    <dbReference type="NCBI Taxonomy" id="2982496"/>
    <lineage>
        <taxon>Bacteria</taxon>
        <taxon>Pseudomonadati</taxon>
        <taxon>Bacteroidota</taxon>
        <taxon>Chitinophagia</taxon>
        <taxon>Chitinophagales</taxon>
        <taxon>Chitinophagaceae</taxon>
        <taxon>Paraflavisolibacter</taxon>
    </lineage>
</organism>
<dbReference type="AlphaFoldDB" id="A0A9X2Y127"/>
<protein>
    <submittedName>
        <fullName evidence="1">Uncharacterized protein</fullName>
    </submittedName>
</protein>
<dbReference type="RefSeq" id="WP_279298662.1">
    <property type="nucleotide sequence ID" value="NZ_JAOTIF010000019.1"/>
</dbReference>
<keyword evidence="2" id="KW-1185">Reference proteome</keyword>
<evidence type="ECO:0000313" key="1">
    <source>
        <dbReference type="EMBL" id="MCU7551223.1"/>
    </source>
</evidence>